<feature type="compositionally biased region" description="Polar residues" evidence="1">
    <location>
        <begin position="17"/>
        <end position="40"/>
    </location>
</feature>
<evidence type="ECO:0000313" key="2">
    <source>
        <dbReference type="EMBL" id="CEM24503.1"/>
    </source>
</evidence>
<feature type="compositionally biased region" description="Low complexity" evidence="1">
    <location>
        <begin position="41"/>
        <end position="54"/>
    </location>
</feature>
<sequence length="101" mass="10588">MLLATIAAAEEERQHLEQQTVVQTGSAASGTANVQTSGQGSSSSSASASASAASGVHRGQTDWIPQWTSGEAFKKFAAKLVLKAQTHLSPSVYPDETERNR</sequence>
<proteinExistence type="predicted"/>
<dbReference type="PhylomeDB" id="A0A0G4G7W6"/>
<organism evidence="2">
    <name type="scientific">Chromera velia CCMP2878</name>
    <dbReference type="NCBI Taxonomy" id="1169474"/>
    <lineage>
        <taxon>Eukaryota</taxon>
        <taxon>Sar</taxon>
        <taxon>Alveolata</taxon>
        <taxon>Colpodellida</taxon>
        <taxon>Chromeraceae</taxon>
        <taxon>Chromera</taxon>
    </lineage>
</organism>
<feature type="region of interest" description="Disordered" evidence="1">
    <location>
        <begin position="13"/>
        <end position="61"/>
    </location>
</feature>
<dbReference type="AlphaFoldDB" id="A0A0G4G7W6"/>
<reference evidence="2" key="1">
    <citation type="submission" date="2014-11" db="EMBL/GenBank/DDBJ databases">
        <authorList>
            <person name="Otto D Thomas"/>
            <person name="Naeem Raeece"/>
        </authorList>
    </citation>
    <scope>NUCLEOTIDE SEQUENCE</scope>
</reference>
<dbReference type="VEuPathDB" id="CryptoDB:Cvel_4267"/>
<accession>A0A0G4G7W6</accession>
<evidence type="ECO:0000256" key="1">
    <source>
        <dbReference type="SAM" id="MobiDB-lite"/>
    </source>
</evidence>
<dbReference type="EMBL" id="CDMZ01000948">
    <property type="protein sequence ID" value="CEM24503.1"/>
    <property type="molecule type" value="Genomic_DNA"/>
</dbReference>
<name>A0A0G4G7W6_9ALVE</name>
<gene>
    <name evidence="2" type="ORF">Cvel_4267</name>
</gene>
<protein>
    <submittedName>
        <fullName evidence="2">Uncharacterized protein</fullName>
    </submittedName>
</protein>